<evidence type="ECO:0000313" key="5">
    <source>
        <dbReference type="EMBL" id="KAI2645758.1"/>
    </source>
</evidence>
<name>A0ABQ8L4V0_LABRO</name>
<dbReference type="InterPro" id="IPR041588">
    <property type="entry name" value="Integrase_H2C2"/>
</dbReference>
<dbReference type="SUPFAM" id="SSF56672">
    <property type="entry name" value="DNA/RNA polymerases"/>
    <property type="match status" value="1"/>
</dbReference>
<dbReference type="InterPro" id="IPR000477">
    <property type="entry name" value="RT_dom"/>
</dbReference>
<evidence type="ECO:0000259" key="4">
    <source>
        <dbReference type="PROSITE" id="PS50994"/>
    </source>
</evidence>
<evidence type="ECO:0000256" key="2">
    <source>
        <dbReference type="ARBA" id="ARBA00012180"/>
    </source>
</evidence>
<dbReference type="InterPro" id="IPR043502">
    <property type="entry name" value="DNA/RNA_pol_sf"/>
</dbReference>
<dbReference type="EC" id="3.1.26.4" evidence="2"/>
<dbReference type="InterPro" id="IPR012337">
    <property type="entry name" value="RNaseH-like_sf"/>
</dbReference>
<dbReference type="InterPro" id="IPR001584">
    <property type="entry name" value="Integrase_cat-core"/>
</dbReference>
<dbReference type="PANTHER" id="PTHR37984">
    <property type="entry name" value="PROTEIN CBG26694"/>
    <property type="match status" value="1"/>
</dbReference>
<dbReference type="EMBL" id="JACTAM010002138">
    <property type="protein sequence ID" value="KAI2645758.1"/>
    <property type="molecule type" value="Genomic_DNA"/>
</dbReference>
<dbReference type="InterPro" id="IPR050951">
    <property type="entry name" value="Retrovirus_Pol_polyprotein"/>
</dbReference>
<dbReference type="Pfam" id="PF17921">
    <property type="entry name" value="Integrase_H2C2"/>
    <property type="match status" value="1"/>
</dbReference>
<dbReference type="Pfam" id="PF00665">
    <property type="entry name" value="rve"/>
    <property type="match status" value="1"/>
</dbReference>
<dbReference type="InterPro" id="IPR043128">
    <property type="entry name" value="Rev_trsase/Diguanyl_cyclase"/>
</dbReference>
<sequence length="364" mass="41178">MTILHGLPDVQAYLDDLIVYGDTEDTHDTRLNSVLHRLNEAGLNTQKCKLKLQTLKFLGHTISKEGLHPDPDNLAAIIHAPAPHNLASLHLFLDLTSWYSKFLPDYATVVEPLREILRTSTDSCPQLTQLRAQIEKAWPKNKRSVKQELEPYFHICHELSAHEGHQGIVRTKQRLRDLYWWPKMGRRVEILIASCVTCQLNDKTAKPVPLIPVELPSSAWEKIAIDIMGPFEAASWDCHYAITLVDYFSKWPEVAFAPQVTADAVTNFLDTVFSREGNPHCLVSDNGPQLTSNALADFLKECDIQHTYSSVYYPQANGTVERFNLVLKQCIQSAIQEKKPWKSAVTVFAQLPGDTTCYNRGYAL</sequence>
<dbReference type="PANTHER" id="PTHR37984:SF15">
    <property type="entry name" value="INTEGRASE CATALYTIC DOMAIN-CONTAINING PROTEIN"/>
    <property type="match status" value="1"/>
</dbReference>
<dbReference type="SUPFAM" id="SSF53098">
    <property type="entry name" value="Ribonuclease H-like"/>
    <property type="match status" value="1"/>
</dbReference>
<reference evidence="5 6" key="1">
    <citation type="submission" date="2022-01" db="EMBL/GenBank/DDBJ databases">
        <title>A high-quality chromosome-level genome assembly of rohu carp, Labeo rohita.</title>
        <authorList>
            <person name="Arick M.A. II"/>
            <person name="Hsu C.-Y."/>
            <person name="Magbanua Z."/>
            <person name="Pechanova O."/>
            <person name="Grover C."/>
            <person name="Miller E."/>
            <person name="Thrash A."/>
            <person name="Ezzel L."/>
            <person name="Alam S."/>
            <person name="Benzie J."/>
            <person name="Hamilton M."/>
            <person name="Karsi A."/>
            <person name="Lawrence M.L."/>
            <person name="Peterson D.G."/>
        </authorList>
    </citation>
    <scope>NUCLEOTIDE SEQUENCE [LARGE SCALE GENOMIC DNA]</scope>
    <source>
        <strain evidence="6">BAU-BD-2019</strain>
        <tissue evidence="5">Blood</tissue>
    </source>
</reference>
<dbReference type="Gene3D" id="1.10.340.70">
    <property type="match status" value="1"/>
</dbReference>
<dbReference type="Gene3D" id="3.30.70.270">
    <property type="match status" value="1"/>
</dbReference>
<dbReference type="PROSITE" id="PS50994">
    <property type="entry name" value="INTEGRASE"/>
    <property type="match status" value="1"/>
</dbReference>
<keyword evidence="6" id="KW-1185">Reference proteome</keyword>
<evidence type="ECO:0000256" key="1">
    <source>
        <dbReference type="ARBA" id="ARBA00010879"/>
    </source>
</evidence>
<accession>A0ABQ8L4V0</accession>
<proteinExistence type="inferred from homology"/>
<evidence type="ECO:0000256" key="3">
    <source>
        <dbReference type="ARBA" id="ARBA00039658"/>
    </source>
</evidence>
<feature type="domain" description="Integrase catalytic" evidence="4">
    <location>
        <begin position="212"/>
        <end position="364"/>
    </location>
</feature>
<evidence type="ECO:0000313" key="6">
    <source>
        <dbReference type="Proteomes" id="UP000830375"/>
    </source>
</evidence>
<dbReference type="InterPro" id="IPR036397">
    <property type="entry name" value="RNaseH_sf"/>
</dbReference>
<dbReference type="Proteomes" id="UP000830375">
    <property type="component" value="Unassembled WGS sequence"/>
</dbReference>
<gene>
    <name evidence="5" type="ORF">H4Q32_027873</name>
</gene>
<comment type="caution">
    <text evidence="5">The sequence shown here is derived from an EMBL/GenBank/DDBJ whole genome shotgun (WGS) entry which is preliminary data.</text>
</comment>
<comment type="similarity">
    <text evidence="1">Belongs to the beta type-B retroviral polymerase family. HERV class-II K(HML-2) pol subfamily.</text>
</comment>
<protein>
    <recommendedName>
        <fullName evidence="3">Gypsy retrotransposon integrase-like protein 1</fullName>
        <ecNumber evidence="2">3.1.26.4</ecNumber>
    </recommendedName>
</protein>
<dbReference type="Gene3D" id="3.30.420.10">
    <property type="entry name" value="Ribonuclease H-like superfamily/Ribonuclease H"/>
    <property type="match status" value="1"/>
</dbReference>
<organism evidence="5 6">
    <name type="scientific">Labeo rohita</name>
    <name type="common">Indian major carp</name>
    <name type="synonym">Cyprinus rohita</name>
    <dbReference type="NCBI Taxonomy" id="84645"/>
    <lineage>
        <taxon>Eukaryota</taxon>
        <taxon>Metazoa</taxon>
        <taxon>Chordata</taxon>
        <taxon>Craniata</taxon>
        <taxon>Vertebrata</taxon>
        <taxon>Euteleostomi</taxon>
        <taxon>Actinopterygii</taxon>
        <taxon>Neopterygii</taxon>
        <taxon>Teleostei</taxon>
        <taxon>Ostariophysi</taxon>
        <taxon>Cypriniformes</taxon>
        <taxon>Cyprinidae</taxon>
        <taxon>Labeoninae</taxon>
        <taxon>Labeonini</taxon>
        <taxon>Labeo</taxon>
    </lineage>
</organism>
<dbReference type="Pfam" id="PF00078">
    <property type="entry name" value="RVT_1"/>
    <property type="match status" value="1"/>
</dbReference>